<dbReference type="RefSeq" id="WP_141106428.1">
    <property type="nucleotide sequence ID" value="NZ_FYEW01000001.1"/>
</dbReference>
<proteinExistence type="predicted"/>
<dbReference type="AlphaFoldDB" id="A0A212T9X4"/>
<keyword evidence="3" id="KW-1185">Reference proteome</keyword>
<organism evidence="2 3">
    <name type="scientific">Hymenobacter gelipurpurascens</name>
    <dbReference type="NCBI Taxonomy" id="89968"/>
    <lineage>
        <taxon>Bacteria</taxon>
        <taxon>Pseudomonadati</taxon>
        <taxon>Bacteroidota</taxon>
        <taxon>Cytophagia</taxon>
        <taxon>Cytophagales</taxon>
        <taxon>Hymenobacteraceae</taxon>
        <taxon>Hymenobacter</taxon>
    </lineage>
</organism>
<dbReference type="EMBL" id="FYEW01000001">
    <property type="protein sequence ID" value="SNC62795.1"/>
    <property type="molecule type" value="Genomic_DNA"/>
</dbReference>
<protein>
    <submittedName>
        <fullName evidence="2">Uncharacterized protein</fullName>
    </submittedName>
</protein>
<evidence type="ECO:0000313" key="3">
    <source>
        <dbReference type="Proteomes" id="UP000198131"/>
    </source>
</evidence>
<accession>A0A212T9X4</accession>
<feature type="transmembrane region" description="Helical" evidence="1">
    <location>
        <begin position="53"/>
        <end position="71"/>
    </location>
</feature>
<sequence length="83" mass="9360">MKKLLRYFMPIIVAATLLRFLAYAPIVLGELTGPTSIFNGHFTAYNLGHTLGVVMRWMAFIGLAKLMWGYNRQWAQSAGPRLS</sequence>
<name>A0A212T9X4_9BACT</name>
<keyword evidence="1" id="KW-1133">Transmembrane helix</keyword>
<gene>
    <name evidence="2" type="ORF">SAMN06265337_0743</name>
</gene>
<evidence type="ECO:0000313" key="2">
    <source>
        <dbReference type="EMBL" id="SNC62795.1"/>
    </source>
</evidence>
<keyword evidence="1" id="KW-0812">Transmembrane</keyword>
<keyword evidence="1" id="KW-0472">Membrane</keyword>
<reference evidence="3" key="1">
    <citation type="submission" date="2017-06" db="EMBL/GenBank/DDBJ databases">
        <authorList>
            <person name="Varghese N."/>
            <person name="Submissions S."/>
        </authorList>
    </citation>
    <scope>NUCLEOTIDE SEQUENCE [LARGE SCALE GENOMIC DNA]</scope>
    <source>
        <strain evidence="3">DSM 11116</strain>
    </source>
</reference>
<evidence type="ECO:0000256" key="1">
    <source>
        <dbReference type="SAM" id="Phobius"/>
    </source>
</evidence>
<dbReference type="Proteomes" id="UP000198131">
    <property type="component" value="Unassembled WGS sequence"/>
</dbReference>